<feature type="compositionally biased region" description="Low complexity" evidence="1">
    <location>
        <begin position="131"/>
        <end position="153"/>
    </location>
</feature>
<reference evidence="3" key="1">
    <citation type="journal article" date="2015" name="PLoS ONE">
        <title>Comprehensive Evaluation of Toxoplasma gondii VEG and Neospora caninum LIV Genomes with Tachyzoite Stage Transcriptome and Proteome Defines Novel Transcript Features.</title>
        <authorList>
            <person name="Ramaprasad A."/>
            <person name="Mourier T."/>
            <person name="Naeem R."/>
            <person name="Malas T.B."/>
            <person name="Moussa E."/>
            <person name="Panigrahi A."/>
            <person name="Vermont S.J."/>
            <person name="Otto T.D."/>
            <person name="Wastling J."/>
            <person name="Pain A."/>
        </authorList>
    </citation>
    <scope>NUCLEOTIDE SEQUENCE</scope>
    <source>
        <strain evidence="3">VEG</strain>
    </source>
</reference>
<feature type="compositionally biased region" description="Polar residues" evidence="1">
    <location>
        <begin position="360"/>
        <end position="375"/>
    </location>
</feature>
<feature type="transmembrane region" description="Helical" evidence="2">
    <location>
        <begin position="20"/>
        <end position="47"/>
    </location>
</feature>
<name>A0A0F7V4Z2_TOXGV</name>
<gene>
    <name evidence="3" type="ORF">BN1205_019910</name>
</gene>
<feature type="compositionally biased region" description="Low complexity" evidence="1">
    <location>
        <begin position="588"/>
        <end position="598"/>
    </location>
</feature>
<feature type="compositionally biased region" description="Low complexity" evidence="1">
    <location>
        <begin position="560"/>
        <end position="580"/>
    </location>
</feature>
<feature type="compositionally biased region" description="Polar residues" evidence="1">
    <location>
        <begin position="807"/>
        <end position="816"/>
    </location>
</feature>
<evidence type="ECO:0000256" key="2">
    <source>
        <dbReference type="SAM" id="Phobius"/>
    </source>
</evidence>
<feature type="region of interest" description="Disordered" evidence="1">
    <location>
        <begin position="654"/>
        <end position="697"/>
    </location>
</feature>
<feature type="region of interest" description="Disordered" evidence="1">
    <location>
        <begin position="219"/>
        <end position="260"/>
    </location>
</feature>
<protein>
    <submittedName>
        <fullName evidence="3">Nuclear envelope pore membrane protein POM 121</fullName>
    </submittedName>
</protein>
<feature type="compositionally biased region" description="Low complexity" evidence="1">
    <location>
        <begin position="98"/>
        <end position="116"/>
    </location>
</feature>
<proteinExistence type="predicted"/>
<feature type="region of interest" description="Disordered" evidence="1">
    <location>
        <begin position="89"/>
        <end position="117"/>
    </location>
</feature>
<feature type="compositionally biased region" description="Basic and acidic residues" evidence="1">
    <location>
        <begin position="678"/>
        <end position="697"/>
    </location>
</feature>
<feature type="region of interest" description="Disordered" evidence="1">
    <location>
        <begin position="807"/>
        <end position="841"/>
    </location>
</feature>
<evidence type="ECO:0000256" key="1">
    <source>
        <dbReference type="SAM" id="MobiDB-lite"/>
    </source>
</evidence>
<keyword evidence="2" id="KW-0812">Transmembrane</keyword>
<keyword evidence="2" id="KW-0472">Membrane</keyword>
<dbReference type="EMBL" id="LN714498">
    <property type="protein sequence ID" value="CEL75181.1"/>
    <property type="molecule type" value="Genomic_DNA"/>
</dbReference>
<feature type="region of interest" description="Disordered" evidence="1">
    <location>
        <begin position="549"/>
        <end position="607"/>
    </location>
</feature>
<feature type="region of interest" description="Disordered" evidence="1">
    <location>
        <begin position="351"/>
        <end position="378"/>
    </location>
</feature>
<feature type="compositionally biased region" description="Low complexity" evidence="1">
    <location>
        <begin position="222"/>
        <end position="260"/>
    </location>
</feature>
<organism evidence="3">
    <name type="scientific">Toxoplasma gondii (strain ATCC 50861 / VEG)</name>
    <dbReference type="NCBI Taxonomy" id="432359"/>
    <lineage>
        <taxon>Eukaryota</taxon>
        <taxon>Sar</taxon>
        <taxon>Alveolata</taxon>
        <taxon>Apicomplexa</taxon>
        <taxon>Conoidasida</taxon>
        <taxon>Coccidia</taxon>
        <taxon>Eucoccidiorida</taxon>
        <taxon>Eimeriorina</taxon>
        <taxon>Sarcocystidae</taxon>
        <taxon>Toxoplasma</taxon>
    </lineage>
</organism>
<accession>A0A0F7V4Z2</accession>
<feature type="region of interest" description="Disordered" evidence="1">
    <location>
        <begin position="131"/>
        <end position="182"/>
    </location>
</feature>
<keyword evidence="2" id="KW-1133">Transmembrane helix</keyword>
<evidence type="ECO:0000313" key="3">
    <source>
        <dbReference type="EMBL" id="CEL75181.1"/>
    </source>
</evidence>
<feature type="compositionally biased region" description="Polar residues" evidence="1">
    <location>
        <begin position="656"/>
        <end position="666"/>
    </location>
</feature>
<sequence length="1425" mass="149297">MAEEERQASSPRRRCSILKLFLCLLQFLFCVSTPTLLLSLAALYLVLPLFGDSPNAGFLGFVFADASRLPASGVFSSFPGLYYAQRQEASHPRPSHGSHAASLSPVSSSLSSVEPSDGCKRLSTAFSIRRLPPSSDARSSSLSHSSRPLSSAPVAFAGPRRADPLSVEQKGSGDVDTPEAALQLPSLPPHYTIVGFRVQGSQVLPSRLVRQLEKELLSKHVSPASMSSASSTSPSNAPRASRRSASPSPGSPAASSRSSALSAEENEALIRTFVGIVNAWYLENGYLFAHLVPRPHFLPSSVPVSARGAPGVSAGTETTEKPVPAFLILFDCEEPPTANPPLHLAFFARQRPPKTAPDSPRTQLDTAEKAAQSTSVEHDAHRCEELVETQGTLNPELLAHHLGLVPGKPFKWDAQRWHRVATEADLFADAHATAAVLPGDGGIRVEVAAVEKPACSLRPGLSFSSALRDVEGQLLLEHRNLFGTAARGSVALRLSPSLDFLPGQKQTTDDAVSLPPSRAQSSSLCAELLFNSLSRATDRESVRLLASASSSYSPPPLLPSSPSRSNPSLPSSSLLSRILSAPPPTPETPTSVSVSAPLPATPPQTPARLLVPAGHFRVGFAASGERRLGAAGTMWGEATIERRKGLYVNLGLAGSASRQGSDSSRLPGSLAEASDTSHVGEKRNEDAPHRKESQSWGDKVRNALGMLQPPRFAPTTTTTSVAMVSADDVASLLPSRERGSVLTDPSVAHDVAKVAGGVRFQFSESSRQFGLPPTRLAPTWGFEASSFAGVYTPYTAADAAAAFAPLTSSGSASTRPGSRPSRVSRDRPLPPLPGLAGFSPPRPHVGTARSFSLSSLVSSRVSAFAAKLVPRPLRDESRFSQRCREVKETVSAALASVSPFVASRAWAAGVWTRTVALANLPFAPVLFASSFPSASPSLYSSCPPLPYCGASLSFASRVFPFSSLFLSRSSYASSTSQGRLRSLLLRPLISLVSPFDFSQLAVRTRLNIDLLLPPRLLLPILASCLSPASSSPPCSARSSPPLPRQMWQDVACRGRALWAQASSHVSAYLSSCSSALSSAEAVNASVASSLPSSSSLCVLPRLSLCAFPVIHPSTASPAVSLPSTIDPLSPPREAIETPLLSEPAAALPFSSSSTSPMSSSVASSACSAPARSSEPAGAAGKAHAAPAVVSSLPSHADRRRFLASSLRAAAARLPPWEMLKLSGQKGNRLRAWGAEPVGIFEAVADGAIELSLPIVARLPLGGGTARLPLKLMEVAFFFDHSVGVSPFLLPGASSSSPSPAAAAAASALGATAAATAVGDSSLGSSTLTSAAEEGSGVGGSRPLRFLAQAKQRLLRRGHDIEETLLNAVDRVREKTGWSVCHWPSVGVCVRLALLSVTFARPIAFRNGGMSLLPGRFFVGVADNSL</sequence>